<dbReference type="RefSeq" id="WP_023932975.1">
    <property type="nucleotide sequence ID" value="NZ_DF196819.1"/>
</dbReference>
<evidence type="ECO:0000313" key="2">
    <source>
        <dbReference type="EMBL" id="GAD30318.1"/>
    </source>
</evidence>
<evidence type="ECO:0000313" key="3">
    <source>
        <dbReference type="Proteomes" id="UP000030675"/>
    </source>
</evidence>
<dbReference type="Pfam" id="PF00561">
    <property type="entry name" value="Abhydrolase_1"/>
    <property type="match status" value="1"/>
</dbReference>
<dbReference type="PANTHER" id="PTHR43798:SF33">
    <property type="entry name" value="HYDROLASE, PUTATIVE (AFU_ORTHOLOGUE AFUA_2G14860)-RELATED"/>
    <property type="match status" value="1"/>
</dbReference>
<dbReference type="AlphaFoldDB" id="A0A0U1P749"/>
<sequence>MEAITFRLAEIELAGLANFSLSAPIKNNKPVLLFLHGWQDNAATFSTLWQRLDADFNLVAIDLPGHGLSQSRSEDNYYHFFDYIDDLHQVILQLPVKSVCLVGHSLGAIISSCYSAAYPEHVEQLILIEGLAPVVEEPALAVQRLKQGLKSRQQYRKQRGRRKARVMVSFDEALQLRANVNGLPTACLVPVVERATVEHDGKWYWRHDHRLRCDSLYRMTLSQAQAIMSSIEVPIYSIVGSHGFPILRDNPQQKYGIKQFSQVVVAGGHHCHLEQPDVVSDCIQGFISPQRD</sequence>
<dbReference type="eggNOG" id="COG2267">
    <property type="taxonomic scope" value="Bacteria"/>
</dbReference>
<dbReference type="PRINTS" id="PR00412">
    <property type="entry name" value="EPOXHYDRLASE"/>
</dbReference>
<keyword evidence="2" id="KW-0378">Hydrolase</keyword>
<feature type="domain" description="AB hydrolase-1" evidence="1">
    <location>
        <begin position="30"/>
        <end position="163"/>
    </location>
</feature>
<dbReference type="EMBL" id="DF196819">
    <property type="protein sequence ID" value="GAD30318.1"/>
    <property type="molecule type" value="Genomic_DNA"/>
</dbReference>
<dbReference type="InterPro" id="IPR000073">
    <property type="entry name" value="AB_hydrolase_1"/>
</dbReference>
<dbReference type="PROSITE" id="PS50096">
    <property type="entry name" value="IQ"/>
    <property type="match status" value="1"/>
</dbReference>
<name>A0A0U1P749_PHOLE</name>
<dbReference type="HOGENOM" id="CLU_020336_8_2_6"/>
<protein>
    <submittedName>
        <fullName evidence="2">Hydrolase</fullName>
    </submittedName>
</protein>
<accession>A0A0U1P749</accession>
<dbReference type="Gene3D" id="3.40.50.1820">
    <property type="entry name" value="alpha/beta hydrolase"/>
    <property type="match status" value="1"/>
</dbReference>
<dbReference type="GO" id="GO:0016787">
    <property type="term" value="F:hydrolase activity"/>
    <property type="evidence" value="ECO:0007669"/>
    <property type="project" value="UniProtKB-KW"/>
</dbReference>
<evidence type="ECO:0000259" key="1">
    <source>
        <dbReference type="Pfam" id="PF00561"/>
    </source>
</evidence>
<dbReference type="SUPFAM" id="SSF53474">
    <property type="entry name" value="alpha/beta-Hydrolases"/>
    <property type="match status" value="1"/>
</dbReference>
<reference evidence="3" key="1">
    <citation type="submission" date="2012-12" db="EMBL/GenBank/DDBJ databases">
        <title>Genome Sequence of Photobacterium leiognathi lrivu.4.1.</title>
        <authorList>
            <person name="Urbanczyk H."/>
            <person name="Ogura Y."/>
            <person name="Hayashi T."/>
            <person name="Dunlap P.V."/>
        </authorList>
    </citation>
    <scope>NUCLEOTIDE SEQUENCE [LARGE SCALE GENOMIC DNA]</scope>
    <source>
        <strain evidence="3">lrivu.4.1</strain>
    </source>
</reference>
<dbReference type="InterPro" id="IPR000639">
    <property type="entry name" value="Epox_hydrolase-like"/>
</dbReference>
<dbReference type="InterPro" id="IPR050266">
    <property type="entry name" value="AB_hydrolase_sf"/>
</dbReference>
<proteinExistence type="predicted"/>
<dbReference type="GO" id="GO:0016020">
    <property type="term" value="C:membrane"/>
    <property type="evidence" value="ECO:0007669"/>
    <property type="project" value="TreeGrafter"/>
</dbReference>
<organism evidence="2 3">
    <name type="scientific">Photobacterium leiognathi lrivu.4.1</name>
    <dbReference type="NCBI Taxonomy" id="1248232"/>
    <lineage>
        <taxon>Bacteria</taxon>
        <taxon>Pseudomonadati</taxon>
        <taxon>Pseudomonadota</taxon>
        <taxon>Gammaproteobacteria</taxon>
        <taxon>Vibrionales</taxon>
        <taxon>Vibrionaceae</taxon>
        <taxon>Photobacterium</taxon>
    </lineage>
</organism>
<dbReference type="PRINTS" id="PR00111">
    <property type="entry name" value="ABHYDROLASE"/>
</dbReference>
<dbReference type="Proteomes" id="UP000030675">
    <property type="component" value="Unassembled WGS sequence"/>
</dbReference>
<dbReference type="InterPro" id="IPR029058">
    <property type="entry name" value="AB_hydrolase_fold"/>
</dbReference>
<gene>
    <name evidence="2" type="ORF">PLEI_1973</name>
</gene>
<dbReference type="PANTHER" id="PTHR43798">
    <property type="entry name" value="MONOACYLGLYCEROL LIPASE"/>
    <property type="match status" value="1"/>
</dbReference>